<feature type="signal peptide" evidence="6">
    <location>
        <begin position="1"/>
        <end position="15"/>
    </location>
</feature>
<dbReference type="EMBL" id="CM009751">
    <property type="protein sequence ID" value="PUZ62900.1"/>
    <property type="molecule type" value="Genomic_DNA"/>
</dbReference>
<proteinExistence type="inferred from homology"/>
<evidence type="ECO:0000256" key="6">
    <source>
        <dbReference type="SAM" id="SignalP"/>
    </source>
</evidence>
<dbReference type="FunFam" id="2.120.10.30:FF:000032">
    <property type="entry name" value="Protein STRICTOSIDINE SYNTHASE-LIKE 13"/>
    <property type="match status" value="1"/>
</dbReference>
<comment type="subcellular location">
    <subcellularLocation>
        <location evidence="1">Vacuole</location>
    </subcellularLocation>
</comment>
<dbReference type="InterPro" id="IPR011042">
    <property type="entry name" value="6-blade_b-propeller_TolB-like"/>
</dbReference>
<gene>
    <name evidence="8" type="ORF">GQ55_3G023800</name>
</gene>
<evidence type="ECO:0000256" key="4">
    <source>
        <dbReference type="ARBA" id="ARBA00022729"/>
    </source>
</evidence>
<dbReference type="PANTHER" id="PTHR10426:SF79">
    <property type="entry name" value="PROTEIN STRICTOSIDINE SYNTHASE-LIKE 2"/>
    <property type="match status" value="1"/>
</dbReference>
<dbReference type="Proteomes" id="UP000244336">
    <property type="component" value="Chromosome 3"/>
</dbReference>
<dbReference type="InterPro" id="IPR018119">
    <property type="entry name" value="Strictosidine_synth_cons-reg"/>
</dbReference>
<organism evidence="8 9">
    <name type="scientific">Panicum hallii var. hallii</name>
    <dbReference type="NCBI Taxonomy" id="1504633"/>
    <lineage>
        <taxon>Eukaryota</taxon>
        <taxon>Viridiplantae</taxon>
        <taxon>Streptophyta</taxon>
        <taxon>Embryophyta</taxon>
        <taxon>Tracheophyta</taxon>
        <taxon>Spermatophyta</taxon>
        <taxon>Magnoliopsida</taxon>
        <taxon>Liliopsida</taxon>
        <taxon>Poales</taxon>
        <taxon>Poaceae</taxon>
        <taxon>PACMAD clade</taxon>
        <taxon>Panicoideae</taxon>
        <taxon>Panicodae</taxon>
        <taxon>Paniceae</taxon>
        <taxon>Panicinae</taxon>
        <taxon>Panicum</taxon>
        <taxon>Panicum sect. Panicum</taxon>
    </lineage>
</organism>
<dbReference type="AlphaFoldDB" id="A0A2T7E513"/>
<accession>A0A2T7E513</accession>
<keyword evidence="5" id="KW-0325">Glycoprotein</keyword>
<evidence type="ECO:0000256" key="5">
    <source>
        <dbReference type="ARBA" id="ARBA00023180"/>
    </source>
</evidence>
<evidence type="ECO:0000256" key="3">
    <source>
        <dbReference type="ARBA" id="ARBA00022554"/>
    </source>
</evidence>
<comment type="similarity">
    <text evidence="2">Belongs to the strictosidine synthase family.</text>
</comment>
<evidence type="ECO:0000256" key="2">
    <source>
        <dbReference type="ARBA" id="ARBA00009191"/>
    </source>
</evidence>
<dbReference type="SUPFAM" id="SSF63829">
    <property type="entry name" value="Calcium-dependent phosphotriesterase"/>
    <property type="match status" value="1"/>
</dbReference>
<dbReference type="GO" id="GO:0005773">
    <property type="term" value="C:vacuole"/>
    <property type="evidence" value="ECO:0007669"/>
    <property type="project" value="UniProtKB-SubCell"/>
</dbReference>
<dbReference type="Pfam" id="PF03088">
    <property type="entry name" value="Str_synth"/>
    <property type="match status" value="1"/>
</dbReference>
<reference evidence="8 9" key="1">
    <citation type="submission" date="2018-04" db="EMBL/GenBank/DDBJ databases">
        <title>WGS assembly of Panicum hallii var. hallii HAL2.</title>
        <authorList>
            <person name="Lovell J."/>
            <person name="Jenkins J."/>
            <person name="Lowry D."/>
            <person name="Mamidi S."/>
            <person name="Sreedasyam A."/>
            <person name="Weng X."/>
            <person name="Barry K."/>
            <person name="Bonette J."/>
            <person name="Campitelli B."/>
            <person name="Daum C."/>
            <person name="Gordon S."/>
            <person name="Gould B."/>
            <person name="Lipzen A."/>
            <person name="MacQueen A."/>
            <person name="Palacio-Mejia J."/>
            <person name="Plott C."/>
            <person name="Shakirov E."/>
            <person name="Shu S."/>
            <person name="Yoshinaga Y."/>
            <person name="Zane M."/>
            <person name="Rokhsar D."/>
            <person name="Grimwood J."/>
            <person name="Schmutz J."/>
            <person name="Juenger T."/>
        </authorList>
    </citation>
    <scope>NUCLEOTIDE SEQUENCE [LARGE SCALE GENOMIC DNA]</scope>
    <source>
        <strain evidence="9">cv. HAL2</strain>
    </source>
</reference>
<evidence type="ECO:0000313" key="8">
    <source>
        <dbReference type="EMBL" id="PUZ62900.1"/>
    </source>
</evidence>
<evidence type="ECO:0000256" key="1">
    <source>
        <dbReference type="ARBA" id="ARBA00004116"/>
    </source>
</evidence>
<name>A0A2T7E513_9POAL</name>
<keyword evidence="4 6" id="KW-0732">Signal</keyword>
<protein>
    <recommendedName>
        <fullName evidence="7">Strictosidine synthase conserved region domain-containing protein</fullName>
    </recommendedName>
</protein>
<sequence length="378" mass="41692">MRTIGLAVLAAAVAAFLSLDSRRGRDGDVAVLEIRAGDGGRLELIPVDGGAAGPESVAFDGAGCGPYAGVSDGRVLRWLPTERRWVERSSSCAPELLHSCRSSQDPGREHECGRPLGLKFNSETGELYVADAYRGLRVVGPEDNVSRPLVPPEWQGSRPFSFANGVEIDYETGAIYFTETSTRFRRREFLNIVISGDNTGKLLKYDPKSTGVEVLVDGLAFANGLAMSRDGTYLLLAETTTGKILRYWIKTPKASTLEEVVQLSWFPDNIKMSPRGGFWVGLHAKRGKIAGWSISYPWLRQLILKLPMRHVQRASWLLNRLGRQVIAIRLNEEGKTIEAICVHGALQKVFRSVSEVEERDGSLWIGSVMSPFLGVYRL</sequence>
<evidence type="ECO:0000259" key="7">
    <source>
        <dbReference type="Pfam" id="PF03088"/>
    </source>
</evidence>
<dbReference type="OrthoDB" id="5307922at2759"/>
<dbReference type="Gramene" id="PUZ62900">
    <property type="protein sequence ID" value="PUZ62900"/>
    <property type="gene ID" value="GQ55_3G023800"/>
</dbReference>
<evidence type="ECO:0000313" key="9">
    <source>
        <dbReference type="Proteomes" id="UP000244336"/>
    </source>
</evidence>
<keyword evidence="3" id="KW-0926">Vacuole</keyword>
<dbReference type="PANTHER" id="PTHR10426">
    <property type="entry name" value="STRICTOSIDINE SYNTHASE-RELATED"/>
    <property type="match status" value="1"/>
</dbReference>
<dbReference type="GO" id="GO:0012505">
    <property type="term" value="C:endomembrane system"/>
    <property type="evidence" value="ECO:0007669"/>
    <property type="project" value="TreeGrafter"/>
</dbReference>
<dbReference type="Gene3D" id="2.120.10.30">
    <property type="entry name" value="TolB, C-terminal domain"/>
    <property type="match status" value="1"/>
</dbReference>
<feature type="chain" id="PRO_5015499983" description="Strictosidine synthase conserved region domain-containing protein" evidence="6">
    <location>
        <begin position="16"/>
        <end position="378"/>
    </location>
</feature>
<dbReference type="Pfam" id="PF20067">
    <property type="entry name" value="SSL_N"/>
    <property type="match status" value="1"/>
</dbReference>
<dbReference type="GO" id="GO:0016787">
    <property type="term" value="F:hydrolase activity"/>
    <property type="evidence" value="ECO:0007669"/>
    <property type="project" value="TreeGrafter"/>
</dbReference>
<keyword evidence="9" id="KW-1185">Reference proteome</keyword>
<feature type="domain" description="Strictosidine synthase conserved region" evidence="7">
    <location>
        <begin position="164"/>
        <end position="251"/>
    </location>
</feature>